<proteinExistence type="predicted"/>
<keyword evidence="4" id="KW-1185">Reference proteome</keyword>
<feature type="transmembrane region" description="Helical" evidence="2">
    <location>
        <begin position="80"/>
        <end position="98"/>
    </location>
</feature>
<gene>
    <name evidence="3" type="ORF">EDC05_003425</name>
</gene>
<keyword evidence="2" id="KW-0472">Membrane</keyword>
<evidence type="ECO:0000313" key="4">
    <source>
        <dbReference type="Proteomes" id="UP001151295"/>
    </source>
</evidence>
<dbReference type="Pfam" id="PF08636">
    <property type="entry name" value="Pkr1"/>
    <property type="match status" value="1"/>
</dbReference>
<evidence type="ECO:0000256" key="1">
    <source>
        <dbReference type="SAM" id="MobiDB-lite"/>
    </source>
</evidence>
<dbReference type="PANTHER" id="PTHR28251">
    <property type="entry name" value="V-TYPE ATPASE ASSEMBLY FACTOR PKR1"/>
    <property type="match status" value="1"/>
</dbReference>
<name>A0ABQ8PMB1_9FUNG</name>
<dbReference type="PANTHER" id="PTHR28251:SF1">
    <property type="entry name" value="V-TYPE ATPASE ASSEMBLY FACTOR PKR1"/>
    <property type="match status" value="1"/>
</dbReference>
<keyword evidence="2" id="KW-0812">Transmembrane</keyword>
<feature type="compositionally biased region" description="Basic residues" evidence="1">
    <location>
        <begin position="116"/>
        <end position="129"/>
    </location>
</feature>
<comment type="caution">
    <text evidence="3">The sequence shown here is derived from an EMBL/GenBank/DDBJ whole genome shotgun (WGS) entry which is preliminary data.</text>
</comment>
<dbReference type="InterPro" id="IPR013945">
    <property type="entry name" value="Pkr1"/>
</dbReference>
<sequence>MTSGVHLWFPHPLINHRAFIIFRPVSTMADSNKGILRDVIDSIFEPGVNRGVLVVMNCAFFGLFAILVYLLVATNFNMHVCALSVLSALLFVAINWFIKEALSAANSASAQPPSQTKHRQSSAVKKKKL</sequence>
<protein>
    <submittedName>
        <fullName evidence="3">Uncharacterized protein</fullName>
    </submittedName>
</protein>
<dbReference type="EMBL" id="JANBQD010000037">
    <property type="protein sequence ID" value="KAJ1991501.1"/>
    <property type="molecule type" value="Genomic_DNA"/>
</dbReference>
<feature type="region of interest" description="Disordered" evidence="1">
    <location>
        <begin position="107"/>
        <end position="129"/>
    </location>
</feature>
<evidence type="ECO:0000313" key="3">
    <source>
        <dbReference type="EMBL" id="KAJ1991501.1"/>
    </source>
</evidence>
<accession>A0ABQ8PMB1</accession>
<organism evidence="3 4">
    <name type="scientific">Coemansia umbellata</name>
    <dbReference type="NCBI Taxonomy" id="1424467"/>
    <lineage>
        <taxon>Eukaryota</taxon>
        <taxon>Fungi</taxon>
        <taxon>Fungi incertae sedis</taxon>
        <taxon>Zoopagomycota</taxon>
        <taxon>Kickxellomycotina</taxon>
        <taxon>Kickxellomycetes</taxon>
        <taxon>Kickxellales</taxon>
        <taxon>Kickxellaceae</taxon>
        <taxon>Coemansia</taxon>
    </lineage>
</organism>
<dbReference type="Proteomes" id="UP001151295">
    <property type="component" value="Unassembled WGS sequence"/>
</dbReference>
<reference evidence="3" key="1">
    <citation type="submission" date="2022-07" db="EMBL/GenBank/DDBJ databases">
        <title>Phylogenomic reconstructions and comparative analyses of Kickxellomycotina fungi.</title>
        <authorList>
            <person name="Reynolds N.K."/>
            <person name="Stajich J.E."/>
            <person name="Barry K."/>
            <person name="Grigoriev I.V."/>
            <person name="Crous P."/>
            <person name="Smith M.E."/>
        </authorList>
    </citation>
    <scope>NUCLEOTIDE SEQUENCE</scope>
    <source>
        <strain evidence="3">BCRC 34882</strain>
    </source>
</reference>
<feature type="transmembrane region" description="Helical" evidence="2">
    <location>
        <begin position="52"/>
        <end position="73"/>
    </location>
</feature>
<keyword evidence="2" id="KW-1133">Transmembrane helix</keyword>
<evidence type="ECO:0000256" key="2">
    <source>
        <dbReference type="SAM" id="Phobius"/>
    </source>
</evidence>